<name>A0ACA9QYG2_9GLOM</name>
<accession>A0ACA9QYG2</accession>
<dbReference type="Proteomes" id="UP000789702">
    <property type="component" value="Unassembled WGS sequence"/>
</dbReference>
<keyword evidence="2" id="KW-1185">Reference proteome</keyword>
<sequence>LQSSLKDNQAIKRINIVQPGTVIGKKELDQMWDVIHNAIIKAANLTLPRKKVLNTGYSRKKSKTKTDLEKSILDLGK</sequence>
<protein>
    <submittedName>
        <fullName evidence="1">2603_t:CDS:1</fullName>
    </submittedName>
</protein>
<reference evidence="1" key="1">
    <citation type="submission" date="2021-06" db="EMBL/GenBank/DDBJ databases">
        <authorList>
            <person name="Kallberg Y."/>
            <person name="Tangrot J."/>
            <person name="Rosling A."/>
        </authorList>
    </citation>
    <scope>NUCLEOTIDE SEQUENCE</scope>
    <source>
        <strain evidence="1">IL203A</strain>
    </source>
</reference>
<comment type="caution">
    <text evidence="1">The sequence shown here is derived from an EMBL/GenBank/DDBJ whole genome shotgun (WGS) entry which is preliminary data.</text>
</comment>
<evidence type="ECO:0000313" key="2">
    <source>
        <dbReference type="Proteomes" id="UP000789702"/>
    </source>
</evidence>
<evidence type="ECO:0000313" key="1">
    <source>
        <dbReference type="EMBL" id="CAG8769197.1"/>
    </source>
</evidence>
<proteinExistence type="predicted"/>
<organism evidence="1 2">
    <name type="scientific">Dentiscutata heterogama</name>
    <dbReference type="NCBI Taxonomy" id="1316150"/>
    <lineage>
        <taxon>Eukaryota</taxon>
        <taxon>Fungi</taxon>
        <taxon>Fungi incertae sedis</taxon>
        <taxon>Mucoromycota</taxon>
        <taxon>Glomeromycotina</taxon>
        <taxon>Glomeromycetes</taxon>
        <taxon>Diversisporales</taxon>
        <taxon>Gigasporaceae</taxon>
        <taxon>Dentiscutata</taxon>
    </lineage>
</organism>
<dbReference type="EMBL" id="CAJVPU010055753">
    <property type="protein sequence ID" value="CAG8769197.1"/>
    <property type="molecule type" value="Genomic_DNA"/>
</dbReference>
<feature type="non-terminal residue" evidence="1">
    <location>
        <position position="1"/>
    </location>
</feature>
<feature type="non-terminal residue" evidence="1">
    <location>
        <position position="77"/>
    </location>
</feature>
<gene>
    <name evidence="1" type="ORF">DHETER_LOCUS15736</name>
</gene>